<evidence type="ECO:0000259" key="2">
    <source>
        <dbReference type="Pfam" id="PF12172"/>
    </source>
</evidence>
<protein>
    <recommendedName>
        <fullName evidence="5">Zn-ribbon domain-containing OB-fold protein</fullName>
    </recommendedName>
</protein>
<dbReference type="Pfam" id="PF01796">
    <property type="entry name" value="OB_ChsH2_C"/>
    <property type="match status" value="1"/>
</dbReference>
<organism evidence="3 4">
    <name type="scientific">Rhodococcus opacus</name>
    <name type="common">Nocardia opaca</name>
    <dbReference type="NCBI Taxonomy" id="37919"/>
    <lineage>
        <taxon>Bacteria</taxon>
        <taxon>Bacillati</taxon>
        <taxon>Actinomycetota</taxon>
        <taxon>Actinomycetes</taxon>
        <taxon>Mycobacteriales</taxon>
        <taxon>Nocardiaceae</taxon>
        <taxon>Rhodococcus</taxon>
    </lineage>
</organism>
<feature type="domain" description="ChsH2 C-terminal OB-fold" evidence="1">
    <location>
        <begin position="59"/>
        <end position="119"/>
    </location>
</feature>
<dbReference type="Proteomes" id="UP000186108">
    <property type="component" value="Plasmid pR1CP1"/>
</dbReference>
<dbReference type="RefSeq" id="WP_065493661.1">
    <property type="nucleotide sequence ID" value="NZ_CP009112.1"/>
</dbReference>
<evidence type="ECO:0000313" key="4">
    <source>
        <dbReference type="Proteomes" id="UP000186108"/>
    </source>
</evidence>
<gene>
    <name evidence="3" type="ORF">R1CP_38140</name>
</gene>
<keyword evidence="3" id="KW-0614">Plasmid</keyword>
<accession>A0A1B1KI00</accession>
<dbReference type="InterPro" id="IPR012340">
    <property type="entry name" value="NA-bd_OB-fold"/>
</dbReference>
<feature type="domain" description="ChsH2 rubredoxin-like zinc ribbon" evidence="2">
    <location>
        <begin position="28"/>
        <end position="53"/>
    </location>
</feature>
<evidence type="ECO:0000313" key="3">
    <source>
        <dbReference type="EMBL" id="ANS32227.1"/>
    </source>
</evidence>
<dbReference type="Gene3D" id="6.10.30.10">
    <property type="match status" value="1"/>
</dbReference>
<name>A0A1B1KI00_RHOOP</name>
<dbReference type="SUPFAM" id="SSF50249">
    <property type="entry name" value="Nucleic acid-binding proteins"/>
    <property type="match status" value="1"/>
</dbReference>
<reference evidence="3 4" key="1">
    <citation type="submission" date="2014-07" db="EMBL/GenBank/DDBJ databases">
        <authorList>
            <person name="Zhang J.E."/>
            <person name="Yang H."/>
            <person name="Guo J."/>
            <person name="Deng Z."/>
            <person name="Luo H."/>
            <person name="Luo M."/>
            <person name="Zhao B."/>
        </authorList>
    </citation>
    <scope>NUCLEOTIDE SEQUENCE [LARGE SCALE GENOMIC DNA]</scope>
    <source>
        <strain evidence="3 4">1CP</strain>
        <plasmid evidence="4">Plasmid pr1cp1</plasmid>
    </source>
</reference>
<evidence type="ECO:0000259" key="1">
    <source>
        <dbReference type="Pfam" id="PF01796"/>
    </source>
</evidence>
<dbReference type="InterPro" id="IPR052513">
    <property type="entry name" value="Thioester_dehydratase-like"/>
</dbReference>
<dbReference type="InterPro" id="IPR022002">
    <property type="entry name" value="ChsH2_Znr"/>
</dbReference>
<dbReference type="EMBL" id="CP009112">
    <property type="protein sequence ID" value="ANS32227.1"/>
    <property type="molecule type" value="Genomic_DNA"/>
</dbReference>
<sequence length="144" mass="15414">MTVDTEQTPDPVALPPFRADLYTLDPFALRGSKCSSCHHTTFPVRPFCPKCRTTTGLDEVALPTSGTVHTFTVIRQAPPGVEVPYVLARVELADGIRVMAQVRARTVEDVAIGKPVTLVPASFPTASAEPAGGYAFTLNEEESA</sequence>
<evidence type="ECO:0008006" key="5">
    <source>
        <dbReference type="Google" id="ProtNLM"/>
    </source>
</evidence>
<proteinExistence type="predicted"/>
<dbReference type="InterPro" id="IPR002878">
    <property type="entry name" value="ChsH2_C"/>
</dbReference>
<dbReference type="PANTHER" id="PTHR34075:SF5">
    <property type="entry name" value="BLR3430 PROTEIN"/>
    <property type="match status" value="1"/>
</dbReference>
<dbReference type="PANTHER" id="PTHR34075">
    <property type="entry name" value="BLR3430 PROTEIN"/>
    <property type="match status" value="1"/>
</dbReference>
<dbReference type="Pfam" id="PF12172">
    <property type="entry name" value="zf-ChsH2"/>
    <property type="match status" value="1"/>
</dbReference>
<geneLocation type="plasmid" evidence="4">
    <name>pr1cp1</name>
</geneLocation>
<dbReference type="AlphaFoldDB" id="A0A1B1KI00"/>